<gene>
    <name evidence="1" type="ORF">GCM10010971_12570</name>
</gene>
<protein>
    <recommendedName>
        <fullName evidence="3">Cupin domain-containing protein</fullName>
    </recommendedName>
</protein>
<dbReference type="InterPro" id="IPR011051">
    <property type="entry name" value="RmlC_Cupin_sf"/>
</dbReference>
<evidence type="ECO:0000313" key="1">
    <source>
        <dbReference type="EMBL" id="GGP25438.1"/>
    </source>
</evidence>
<evidence type="ECO:0008006" key="3">
    <source>
        <dbReference type="Google" id="ProtNLM"/>
    </source>
</evidence>
<dbReference type="EMBL" id="BMLY01000002">
    <property type="protein sequence ID" value="GGP25438.1"/>
    <property type="molecule type" value="Genomic_DNA"/>
</dbReference>
<accession>A0ABQ2PIL1</accession>
<reference evidence="2" key="1">
    <citation type="journal article" date="2019" name="Int. J. Syst. Evol. Microbiol.">
        <title>The Global Catalogue of Microorganisms (GCM) 10K type strain sequencing project: providing services to taxonomists for standard genome sequencing and annotation.</title>
        <authorList>
            <consortium name="The Broad Institute Genomics Platform"/>
            <consortium name="The Broad Institute Genome Sequencing Center for Infectious Disease"/>
            <person name="Wu L."/>
            <person name="Ma J."/>
        </authorList>
    </citation>
    <scope>NUCLEOTIDE SEQUENCE [LARGE SCALE GENOMIC DNA]</scope>
    <source>
        <strain evidence="2">CGMCC 1.8860</strain>
    </source>
</reference>
<evidence type="ECO:0000313" key="2">
    <source>
        <dbReference type="Proteomes" id="UP000621859"/>
    </source>
</evidence>
<dbReference type="Proteomes" id="UP000621859">
    <property type="component" value="Unassembled WGS sequence"/>
</dbReference>
<sequence>MQSARLEDMFKGWFVGAFKPTAFHTDQCEVAVKSYVAGEKEALHYHKVATEITLVLSGTVRMLDKEWHAGDIIVLQPGEATDFEALTDAVNVVVKTPGALNDKFLVDSAA</sequence>
<proteinExistence type="predicted"/>
<name>A0ABQ2PIL1_9NEIS</name>
<keyword evidence="2" id="KW-1185">Reference proteome</keyword>
<dbReference type="RefSeq" id="WP_188690575.1">
    <property type="nucleotide sequence ID" value="NZ_BMLY01000002.1"/>
</dbReference>
<dbReference type="SUPFAM" id="SSF51182">
    <property type="entry name" value="RmlC-like cupins"/>
    <property type="match status" value="1"/>
</dbReference>
<comment type="caution">
    <text evidence="1">The sequence shown here is derived from an EMBL/GenBank/DDBJ whole genome shotgun (WGS) entry which is preliminary data.</text>
</comment>
<organism evidence="1 2">
    <name type="scientific">Silvimonas amylolytica</name>
    <dbReference type="NCBI Taxonomy" id="449663"/>
    <lineage>
        <taxon>Bacteria</taxon>
        <taxon>Pseudomonadati</taxon>
        <taxon>Pseudomonadota</taxon>
        <taxon>Betaproteobacteria</taxon>
        <taxon>Neisseriales</taxon>
        <taxon>Chitinibacteraceae</taxon>
        <taxon>Silvimonas</taxon>
    </lineage>
</organism>
<dbReference type="InterPro" id="IPR014710">
    <property type="entry name" value="RmlC-like_jellyroll"/>
</dbReference>
<dbReference type="Gene3D" id="2.60.120.10">
    <property type="entry name" value="Jelly Rolls"/>
    <property type="match status" value="1"/>
</dbReference>